<dbReference type="Pfam" id="PF09834">
    <property type="entry name" value="DUF2061"/>
    <property type="match status" value="1"/>
</dbReference>
<protein>
    <recommendedName>
        <fullName evidence="2">DUF2061 domain-containing protein</fullName>
    </recommendedName>
</protein>
<keyword evidence="1" id="KW-0812">Transmembrane</keyword>
<evidence type="ECO:0000313" key="3">
    <source>
        <dbReference type="EMBL" id="VVE01867.1"/>
    </source>
</evidence>
<dbReference type="Proteomes" id="UP000396788">
    <property type="component" value="Unassembled WGS sequence"/>
</dbReference>
<accession>A0A5E4UPL1</accession>
<dbReference type="RefSeq" id="WP_150608342.1">
    <property type="nucleotide sequence ID" value="NZ_CABPRY010000003.1"/>
</dbReference>
<name>A0A5E4UPL1_9BURK</name>
<organism evidence="3 4">
    <name type="scientific">Pandoraea cepalis</name>
    <dbReference type="NCBI Taxonomy" id="2508294"/>
    <lineage>
        <taxon>Bacteria</taxon>
        <taxon>Pseudomonadati</taxon>
        <taxon>Pseudomonadota</taxon>
        <taxon>Betaproteobacteria</taxon>
        <taxon>Burkholderiales</taxon>
        <taxon>Burkholderiaceae</taxon>
        <taxon>Pandoraea</taxon>
    </lineage>
</organism>
<proteinExistence type="predicted"/>
<feature type="domain" description="DUF2061" evidence="2">
    <location>
        <begin position="11"/>
        <end position="61"/>
    </location>
</feature>
<evidence type="ECO:0000259" key="2">
    <source>
        <dbReference type="Pfam" id="PF09834"/>
    </source>
</evidence>
<keyword evidence="1" id="KW-1133">Transmembrane helix</keyword>
<reference evidence="3 4" key="1">
    <citation type="submission" date="2019-08" db="EMBL/GenBank/DDBJ databases">
        <authorList>
            <person name="Peeters C."/>
        </authorList>
    </citation>
    <scope>NUCLEOTIDE SEQUENCE [LARGE SCALE GENOMIC DNA]</scope>
    <source>
        <strain evidence="3 4">LMG 31107</strain>
    </source>
</reference>
<gene>
    <name evidence="3" type="ORF">PCE31107_02189</name>
</gene>
<evidence type="ECO:0000313" key="4">
    <source>
        <dbReference type="Proteomes" id="UP000396788"/>
    </source>
</evidence>
<sequence length="70" mass="7996">MRTVSSRRSVTKALTYRILVMCLDFGTLYLLTGTIHTAVGFMIISNIYTSVGYLAHERLWARIKWGIVET</sequence>
<keyword evidence="1" id="KW-0472">Membrane</keyword>
<dbReference type="InterPro" id="IPR018638">
    <property type="entry name" value="DUF2061_membrane"/>
</dbReference>
<dbReference type="EMBL" id="CABPRY010000003">
    <property type="protein sequence ID" value="VVE01867.1"/>
    <property type="molecule type" value="Genomic_DNA"/>
</dbReference>
<feature type="transmembrane region" description="Helical" evidence="1">
    <location>
        <begin position="14"/>
        <end position="32"/>
    </location>
</feature>
<feature type="transmembrane region" description="Helical" evidence="1">
    <location>
        <begin position="38"/>
        <end position="55"/>
    </location>
</feature>
<dbReference type="AlphaFoldDB" id="A0A5E4UPL1"/>
<evidence type="ECO:0000256" key="1">
    <source>
        <dbReference type="SAM" id="Phobius"/>
    </source>
</evidence>